<reference evidence="2" key="1">
    <citation type="submission" date="2020-04" db="EMBL/GenBank/DDBJ databases">
        <authorList>
            <person name="Zhang T."/>
        </authorList>
    </citation>
    <scope>NUCLEOTIDE SEQUENCE</scope>
    <source>
        <strain evidence="2">HKST-UBA02</strain>
    </source>
</reference>
<gene>
    <name evidence="2" type="ORF">KDA27_26305</name>
</gene>
<name>A0A956NK86_UNCEI</name>
<feature type="transmembrane region" description="Helical" evidence="1">
    <location>
        <begin position="54"/>
        <end position="74"/>
    </location>
</feature>
<dbReference type="AlphaFoldDB" id="A0A956NK86"/>
<comment type="caution">
    <text evidence="2">The sequence shown here is derived from an EMBL/GenBank/DDBJ whole genome shotgun (WGS) entry which is preliminary data.</text>
</comment>
<organism evidence="2 3">
    <name type="scientific">Eiseniibacteriota bacterium</name>
    <dbReference type="NCBI Taxonomy" id="2212470"/>
    <lineage>
        <taxon>Bacteria</taxon>
        <taxon>Candidatus Eiseniibacteriota</taxon>
    </lineage>
</organism>
<evidence type="ECO:0000313" key="3">
    <source>
        <dbReference type="Proteomes" id="UP000739538"/>
    </source>
</evidence>
<dbReference type="EMBL" id="JAGQHS010000314">
    <property type="protein sequence ID" value="MCA9759333.1"/>
    <property type="molecule type" value="Genomic_DNA"/>
</dbReference>
<keyword evidence="1" id="KW-0812">Transmembrane</keyword>
<evidence type="ECO:0008006" key="4">
    <source>
        <dbReference type="Google" id="ProtNLM"/>
    </source>
</evidence>
<accession>A0A956NK86</accession>
<sequence length="192" mass="21181">MTPSASPAAPTSRVYRCSPRVRYVLIGVWLILMFAPGLMIIAGLASHDTSSVEAGVAIAVLESVITLPIFWLAAWRNPRLVLTEGGVTLHQLGFRLETSWSNVVELRQGKQPGLVLETPLDSRGARRLAWSSSSWLPGSGLYDPDELSLIHSYRYIPLGPFSHWLDRGDLEQEIRRRASRLSPSPQAGVEPN</sequence>
<dbReference type="Proteomes" id="UP000739538">
    <property type="component" value="Unassembled WGS sequence"/>
</dbReference>
<reference evidence="2" key="2">
    <citation type="journal article" date="2021" name="Microbiome">
        <title>Successional dynamics and alternative stable states in a saline activated sludge microbial community over 9 years.</title>
        <authorList>
            <person name="Wang Y."/>
            <person name="Ye J."/>
            <person name="Ju F."/>
            <person name="Liu L."/>
            <person name="Boyd J.A."/>
            <person name="Deng Y."/>
            <person name="Parks D.H."/>
            <person name="Jiang X."/>
            <person name="Yin X."/>
            <person name="Woodcroft B.J."/>
            <person name="Tyson G.W."/>
            <person name="Hugenholtz P."/>
            <person name="Polz M.F."/>
            <person name="Zhang T."/>
        </authorList>
    </citation>
    <scope>NUCLEOTIDE SEQUENCE</scope>
    <source>
        <strain evidence="2">HKST-UBA02</strain>
    </source>
</reference>
<evidence type="ECO:0000313" key="2">
    <source>
        <dbReference type="EMBL" id="MCA9759333.1"/>
    </source>
</evidence>
<keyword evidence="1" id="KW-1133">Transmembrane helix</keyword>
<protein>
    <recommendedName>
        <fullName evidence="4">PH domain-containing protein</fullName>
    </recommendedName>
</protein>
<evidence type="ECO:0000256" key="1">
    <source>
        <dbReference type="SAM" id="Phobius"/>
    </source>
</evidence>
<keyword evidence="1" id="KW-0472">Membrane</keyword>
<proteinExistence type="predicted"/>
<feature type="transmembrane region" description="Helical" evidence="1">
    <location>
        <begin position="21"/>
        <end position="42"/>
    </location>
</feature>